<evidence type="ECO:0000313" key="2">
    <source>
        <dbReference type="Proteomes" id="UP000799755"/>
    </source>
</evidence>
<comment type="caution">
    <text evidence="1">The sequence shown here is derived from an EMBL/GenBank/DDBJ whole genome shotgun (WGS) entry which is preliminary data.</text>
</comment>
<keyword evidence="2" id="KW-1185">Reference proteome</keyword>
<sequence>MALETGNQPILQFVKRYPTSTNEQTPWTGLTFTLDIGSDIFWEKLKNAYPSITDHKQRKHKAVIEFLEAELQDMKMKERQRAGGTVNVESENLTSPKSFSTDFFDALGNESGPGSASPRSGTSSAASPHQESQPGDLPQSNQNQDVGSGPLPPPTQTSSGQTIVFSAYDGTTVQPKTRKKMTLEERRAYAETRKRGACPRCKQSKGRCTHFEDSANQSYGTCTPKPGMKRKYKGLTQCKLGPKKALKLEETADCLNRALDKPRPDTCPGVAPHNLSDALVVTPSSGDPFTGGPGGVDGAYNVPDKQKPMYVPNQPTSEPFETPIPGDEDSRWPYPSNQDYYDSIYLQDGSSVTRPHSPPSLHQTLDPMMYMPSHLDSQYLNPDR</sequence>
<dbReference type="EMBL" id="MU003544">
    <property type="protein sequence ID" value="KAF2463907.1"/>
    <property type="molecule type" value="Genomic_DNA"/>
</dbReference>
<reference evidence="1" key="1">
    <citation type="journal article" date="2020" name="Stud. Mycol.">
        <title>101 Dothideomycetes genomes: a test case for predicting lifestyles and emergence of pathogens.</title>
        <authorList>
            <person name="Haridas S."/>
            <person name="Albert R."/>
            <person name="Binder M."/>
            <person name="Bloem J."/>
            <person name="Labutti K."/>
            <person name="Salamov A."/>
            <person name="Andreopoulos B."/>
            <person name="Baker S."/>
            <person name="Barry K."/>
            <person name="Bills G."/>
            <person name="Bluhm B."/>
            <person name="Cannon C."/>
            <person name="Castanera R."/>
            <person name="Culley D."/>
            <person name="Daum C."/>
            <person name="Ezra D."/>
            <person name="Gonzalez J."/>
            <person name="Henrissat B."/>
            <person name="Kuo A."/>
            <person name="Liang C."/>
            <person name="Lipzen A."/>
            <person name="Lutzoni F."/>
            <person name="Magnuson J."/>
            <person name="Mondo S."/>
            <person name="Nolan M."/>
            <person name="Ohm R."/>
            <person name="Pangilinan J."/>
            <person name="Park H.-J."/>
            <person name="Ramirez L."/>
            <person name="Alfaro M."/>
            <person name="Sun H."/>
            <person name="Tritt A."/>
            <person name="Yoshinaga Y."/>
            <person name="Zwiers L.-H."/>
            <person name="Turgeon B."/>
            <person name="Goodwin S."/>
            <person name="Spatafora J."/>
            <person name="Crous P."/>
            <person name="Grigoriev I."/>
        </authorList>
    </citation>
    <scope>NUCLEOTIDE SEQUENCE</scope>
    <source>
        <strain evidence="1">ATCC 200398</strain>
    </source>
</reference>
<protein>
    <submittedName>
        <fullName evidence="1">Uncharacterized protein</fullName>
    </submittedName>
</protein>
<dbReference type="Proteomes" id="UP000799755">
    <property type="component" value="Unassembled WGS sequence"/>
</dbReference>
<evidence type="ECO:0000313" key="1">
    <source>
        <dbReference type="EMBL" id="KAF2463907.1"/>
    </source>
</evidence>
<proteinExistence type="predicted"/>
<name>A0ACB6QAH5_9PLEO</name>
<gene>
    <name evidence="1" type="ORF">BDR25DRAFT_105396</name>
</gene>
<accession>A0ACB6QAH5</accession>
<organism evidence="1 2">
    <name type="scientific">Lindgomyces ingoldianus</name>
    <dbReference type="NCBI Taxonomy" id="673940"/>
    <lineage>
        <taxon>Eukaryota</taxon>
        <taxon>Fungi</taxon>
        <taxon>Dikarya</taxon>
        <taxon>Ascomycota</taxon>
        <taxon>Pezizomycotina</taxon>
        <taxon>Dothideomycetes</taxon>
        <taxon>Pleosporomycetidae</taxon>
        <taxon>Pleosporales</taxon>
        <taxon>Lindgomycetaceae</taxon>
        <taxon>Lindgomyces</taxon>
    </lineage>
</organism>